<dbReference type="InterPro" id="IPR016167">
    <property type="entry name" value="FAD-bd_PCMH_sub1"/>
</dbReference>
<dbReference type="NCBIfam" id="TIGR01679">
    <property type="entry name" value="bact_FAD_ox"/>
    <property type="match status" value="1"/>
</dbReference>
<sequence>MTHAPAPSGTRTRWRNWAGNQRATVEVVHPASAAEVADLLVTAAAAGRRVRPIGSGHSFSAIGRPEDLQLACGRLDAIGQVTPDGQVTVGAGTTLHRINAELLRSGWSLTNLGDIDRQAIAGALATGTHGTGARFGGLATQVRALELVTAAGEVLRCDADTHPDVFSAARVGLGALGVVTAVTLQAVPAFALRAVEGPGTLTAAIEGFEELMTSTDHVEFYWFPHTDATLLKCNTRVPLDQGLAPLPRWRAVWDDEILANGAFAGVVATGRRVPALIPPLARMSAKSLGTRSWTDHAHRVFVSRRRVRFLEMEYAVPRAEAPAVLAELRRVHEAGDWRAAFPVEVRLAAADDAPLSTASARDTAYIAAHVPAGTEPGSWFAALEAITGEVGGRPHWGKLHGLAAGALRARYPRFDEFVAVRDRLDPTGVLGNAYLDRVLGPVGSTGS</sequence>
<dbReference type="InterPro" id="IPR010031">
    <property type="entry name" value="FAD_lactone_oxidase-like"/>
</dbReference>
<dbReference type="AlphaFoldDB" id="A0A238YQE6"/>
<organism evidence="3 4">
    <name type="scientific">Blastococcus mobilis</name>
    <dbReference type="NCBI Taxonomy" id="1938746"/>
    <lineage>
        <taxon>Bacteria</taxon>
        <taxon>Bacillati</taxon>
        <taxon>Actinomycetota</taxon>
        <taxon>Actinomycetes</taxon>
        <taxon>Geodermatophilales</taxon>
        <taxon>Geodermatophilaceae</taxon>
        <taxon>Blastococcus</taxon>
    </lineage>
</organism>
<evidence type="ECO:0000259" key="2">
    <source>
        <dbReference type="PROSITE" id="PS51387"/>
    </source>
</evidence>
<dbReference type="GO" id="GO:0080049">
    <property type="term" value="F:L-gulono-1,4-lactone dehydrogenase activity"/>
    <property type="evidence" value="ECO:0007669"/>
    <property type="project" value="TreeGrafter"/>
</dbReference>
<dbReference type="PROSITE" id="PS51387">
    <property type="entry name" value="FAD_PCMH"/>
    <property type="match status" value="1"/>
</dbReference>
<feature type="domain" description="FAD-binding PCMH-type" evidence="2">
    <location>
        <begin position="20"/>
        <end position="189"/>
    </location>
</feature>
<dbReference type="Gene3D" id="3.30.70.2520">
    <property type="match status" value="1"/>
</dbReference>
<reference evidence="3 4" key="1">
    <citation type="submission" date="2017-06" db="EMBL/GenBank/DDBJ databases">
        <authorList>
            <person name="Kim H.J."/>
            <person name="Triplett B.A."/>
        </authorList>
    </citation>
    <scope>NUCLEOTIDE SEQUENCE [LARGE SCALE GENOMIC DNA]</scope>
    <source>
        <strain evidence="3 4">DSM 44272</strain>
    </source>
</reference>
<protein>
    <submittedName>
        <fullName evidence="3">L-gulonolactone oxidase</fullName>
    </submittedName>
</protein>
<dbReference type="GO" id="GO:0003885">
    <property type="term" value="F:D-arabinono-1,4-lactone oxidase activity"/>
    <property type="evidence" value="ECO:0007669"/>
    <property type="project" value="InterPro"/>
</dbReference>
<dbReference type="InterPro" id="IPR007173">
    <property type="entry name" value="ALO_C"/>
</dbReference>
<dbReference type="GO" id="GO:0016020">
    <property type="term" value="C:membrane"/>
    <property type="evidence" value="ECO:0007669"/>
    <property type="project" value="InterPro"/>
</dbReference>
<dbReference type="InterPro" id="IPR016171">
    <property type="entry name" value="Vanillyl_alc_oxidase_C-sub2"/>
</dbReference>
<dbReference type="SUPFAM" id="SSF56176">
    <property type="entry name" value="FAD-binding/transporter-associated domain-like"/>
    <property type="match status" value="1"/>
</dbReference>
<keyword evidence="1" id="KW-0560">Oxidoreductase</keyword>
<keyword evidence="4" id="KW-1185">Reference proteome</keyword>
<dbReference type="InterPro" id="IPR036318">
    <property type="entry name" value="FAD-bd_PCMH-like_sf"/>
</dbReference>
<dbReference type="InterPro" id="IPR016169">
    <property type="entry name" value="FAD-bd_PCMH_sub2"/>
</dbReference>
<evidence type="ECO:0000313" key="4">
    <source>
        <dbReference type="Proteomes" id="UP000198403"/>
    </source>
</evidence>
<dbReference type="GO" id="GO:0071949">
    <property type="term" value="F:FAD binding"/>
    <property type="evidence" value="ECO:0007669"/>
    <property type="project" value="InterPro"/>
</dbReference>
<dbReference type="Pfam" id="PF01565">
    <property type="entry name" value="FAD_binding_4"/>
    <property type="match status" value="1"/>
</dbReference>
<dbReference type="InterPro" id="IPR006094">
    <property type="entry name" value="Oxid_FAD_bind_N"/>
</dbReference>
<dbReference type="EMBL" id="FZNO01000021">
    <property type="protein sequence ID" value="SNR73240.1"/>
    <property type="molecule type" value="Genomic_DNA"/>
</dbReference>
<dbReference type="Proteomes" id="UP000198403">
    <property type="component" value="Unassembled WGS sequence"/>
</dbReference>
<dbReference type="InterPro" id="IPR016166">
    <property type="entry name" value="FAD-bd_PCMH"/>
</dbReference>
<dbReference type="PANTHER" id="PTHR43762">
    <property type="entry name" value="L-GULONOLACTONE OXIDASE"/>
    <property type="match status" value="1"/>
</dbReference>
<dbReference type="PANTHER" id="PTHR43762:SF1">
    <property type="entry name" value="D-ARABINONO-1,4-LACTONE OXIDASE"/>
    <property type="match status" value="1"/>
</dbReference>
<evidence type="ECO:0000256" key="1">
    <source>
        <dbReference type="ARBA" id="ARBA00023002"/>
    </source>
</evidence>
<accession>A0A238YQE6</accession>
<dbReference type="PIRSF" id="PIRSF000136">
    <property type="entry name" value="LGO_GLO"/>
    <property type="match status" value="1"/>
</dbReference>
<evidence type="ECO:0000313" key="3">
    <source>
        <dbReference type="EMBL" id="SNR73240.1"/>
    </source>
</evidence>
<gene>
    <name evidence="3" type="ORF">SAMN06272737_121106</name>
</gene>
<dbReference type="RefSeq" id="WP_089337893.1">
    <property type="nucleotide sequence ID" value="NZ_FZNO01000021.1"/>
</dbReference>
<dbReference type="Pfam" id="PF04030">
    <property type="entry name" value="ALO"/>
    <property type="match status" value="1"/>
</dbReference>
<proteinExistence type="predicted"/>
<dbReference type="OrthoDB" id="9800184at2"/>
<dbReference type="Gene3D" id="3.30.43.10">
    <property type="entry name" value="Uridine Diphospho-n-acetylenolpyruvylglucosamine Reductase, domain 2"/>
    <property type="match status" value="1"/>
</dbReference>
<name>A0A238YQE6_9ACTN</name>
<dbReference type="Gene3D" id="1.10.45.10">
    <property type="entry name" value="Vanillyl-alcohol Oxidase, Chain A, domain 4"/>
    <property type="match status" value="1"/>
</dbReference>
<dbReference type="Gene3D" id="3.30.465.10">
    <property type="match status" value="1"/>
</dbReference>